<evidence type="ECO:0000313" key="2">
    <source>
        <dbReference type="EMBL" id="URE40350.1"/>
    </source>
</evidence>
<protein>
    <submittedName>
        <fullName evidence="1">Uncharacterized protein</fullName>
    </submittedName>
</protein>
<gene>
    <name evidence="1" type="ORF">MUK42_03756</name>
    <name evidence="2" type="ORF">MUK42_37705</name>
</gene>
<dbReference type="EMBL" id="CP097510">
    <property type="protein sequence ID" value="URE40350.1"/>
    <property type="molecule type" value="Genomic_DNA"/>
</dbReference>
<organism evidence="1 3">
    <name type="scientific">Musa troglodytarum</name>
    <name type="common">fe'i banana</name>
    <dbReference type="NCBI Taxonomy" id="320322"/>
    <lineage>
        <taxon>Eukaryota</taxon>
        <taxon>Viridiplantae</taxon>
        <taxon>Streptophyta</taxon>
        <taxon>Embryophyta</taxon>
        <taxon>Tracheophyta</taxon>
        <taxon>Spermatophyta</taxon>
        <taxon>Magnoliopsida</taxon>
        <taxon>Liliopsida</taxon>
        <taxon>Zingiberales</taxon>
        <taxon>Musaceae</taxon>
        <taxon>Musa</taxon>
    </lineage>
</organism>
<accession>A0A9E7HU12</accession>
<evidence type="ECO:0000313" key="3">
    <source>
        <dbReference type="Proteomes" id="UP001055439"/>
    </source>
</evidence>
<name>A0A9E7HU12_9LILI</name>
<reference evidence="1" key="1">
    <citation type="submission" date="2022-05" db="EMBL/GenBank/DDBJ databases">
        <title>The Musa troglodytarum L. genome provides insights into the mechanism of non-climacteric behaviour and enrichment of carotenoids.</title>
        <authorList>
            <person name="Wang J."/>
        </authorList>
    </citation>
    <scope>NUCLEOTIDE SEQUENCE</scope>
    <source>
        <tissue evidence="1">Leaf</tissue>
    </source>
</reference>
<dbReference type="Proteomes" id="UP001055439">
    <property type="component" value="Chromosome 8"/>
</dbReference>
<evidence type="ECO:0000313" key="1">
    <source>
        <dbReference type="EMBL" id="URE36557.1"/>
    </source>
</evidence>
<dbReference type="AlphaFoldDB" id="A0A9E7HU12"/>
<dbReference type="EMBL" id="CP097510">
    <property type="protein sequence ID" value="URE36557.1"/>
    <property type="molecule type" value="Genomic_DNA"/>
</dbReference>
<proteinExistence type="predicted"/>
<keyword evidence="3" id="KW-1185">Reference proteome</keyword>
<sequence length="58" mass="6408">MAPTHQSRASKTSSGLRQDLIPSLRGLLYSIKVARCDSCAGHIQQSQQQQTREPAAYH</sequence>